<dbReference type="Gene3D" id="3.40.710.10">
    <property type="entry name" value="DD-peptidase/beta-lactamase superfamily"/>
    <property type="match status" value="1"/>
</dbReference>
<dbReference type="InterPro" id="IPR001466">
    <property type="entry name" value="Beta-lactam-related"/>
</dbReference>
<protein>
    <submittedName>
        <fullName evidence="2">Serine hydrolase</fullName>
    </submittedName>
</protein>
<dbReference type="AlphaFoldDB" id="A0A5M6J3J3"/>
<dbReference type="InterPro" id="IPR012338">
    <property type="entry name" value="Beta-lactam/transpept-like"/>
</dbReference>
<comment type="caution">
    <text evidence="2">The sequence shown here is derived from an EMBL/GenBank/DDBJ whole genome shotgun (WGS) entry which is preliminary data.</text>
</comment>
<accession>A0A5M6J3J3</accession>
<dbReference type="InterPro" id="IPR050789">
    <property type="entry name" value="Diverse_Enzym_Activities"/>
</dbReference>
<proteinExistence type="predicted"/>
<evidence type="ECO:0000313" key="2">
    <source>
        <dbReference type="EMBL" id="KAA5614178.1"/>
    </source>
</evidence>
<organism evidence="2 3">
    <name type="scientific">Rhodovastum atsumiense</name>
    <dbReference type="NCBI Taxonomy" id="504468"/>
    <lineage>
        <taxon>Bacteria</taxon>
        <taxon>Pseudomonadati</taxon>
        <taxon>Pseudomonadota</taxon>
        <taxon>Alphaproteobacteria</taxon>
        <taxon>Acetobacterales</taxon>
        <taxon>Acetobacteraceae</taxon>
        <taxon>Rhodovastum</taxon>
    </lineage>
</organism>
<dbReference type="Pfam" id="PF00144">
    <property type="entry name" value="Beta-lactamase"/>
    <property type="match status" value="1"/>
</dbReference>
<evidence type="ECO:0000259" key="1">
    <source>
        <dbReference type="Pfam" id="PF00144"/>
    </source>
</evidence>
<dbReference type="Proteomes" id="UP000325255">
    <property type="component" value="Unassembled WGS sequence"/>
</dbReference>
<keyword evidence="3" id="KW-1185">Reference proteome</keyword>
<name>A0A5M6J3J3_9PROT</name>
<sequence>MPDARATGDDGWEMASPASVGLDPAPLARIAERFAAWPEANIHAVLVARHGRLVCEHYFSGRDETWGGPPRQVRFGPEVPHDLRSITKSVTSLLCGIARAQGWIGDLDARVLDLLPGYADLRSASRLRLTLRHLLTMSAGLAWDEDRPYSDPANSERRMTDAPDPYRYVLEQPFVAEPGETWSYNGGTTALLACILQQTSGRGLDALAEEFLFHPLGIAGIDWVRYRNGDPVAASGLRMRPRDLLRIGRLVAHHGAWQGRQLVPADWIAESTAPHFDSQPTYFYGYHWWLGRSLLRGRSVEWVVGNGWGGQRLFVLPTLDLVVLVHAGLYGDPLQSWVPVSILNRHVLAAVRD</sequence>
<evidence type="ECO:0000313" key="3">
    <source>
        <dbReference type="Proteomes" id="UP000325255"/>
    </source>
</evidence>
<keyword evidence="2" id="KW-0378">Hydrolase</keyword>
<dbReference type="SUPFAM" id="SSF56601">
    <property type="entry name" value="beta-lactamase/transpeptidase-like"/>
    <property type="match status" value="1"/>
</dbReference>
<dbReference type="OrthoDB" id="9814204at2"/>
<dbReference type="PANTHER" id="PTHR43283">
    <property type="entry name" value="BETA-LACTAMASE-RELATED"/>
    <property type="match status" value="1"/>
</dbReference>
<dbReference type="RefSeq" id="WP_150039120.1">
    <property type="nucleotide sequence ID" value="NZ_OW485601.1"/>
</dbReference>
<dbReference type="PANTHER" id="PTHR43283:SF7">
    <property type="entry name" value="BETA-LACTAMASE-RELATED DOMAIN-CONTAINING PROTEIN"/>
    <property type="match status" value="1"/>
</dbReference>
<feature type="domain" description="Beta-lactamase-related" evidence="1">
    <location>
        <begin position="44"/>
        <end position="325"/>
    </location>
</feature>
<dbReference type="GO" id="GO:0016787">
    <property type="term" value="F:hydrolase activity"/>
    <property type="evidence" value="ECO:0007669"/>
    <property type="project" value="UniProtKB-KW"/>
</dbReference>
<dbReference type="EMBL" id="VWPK01000003">
    <property type="protein sequence ID" value="KAA5614178.1"/>
    <property type="molecule type" value="Genomic_DNA"/>
</dbReference>
<gene>
    <name evidence="2" type="ORF">F1189_03010</name>
</gene>
<reference evidence="2 3" key="1">
    <citation type="submission" date="2019-09" db="EMBL/GenBank/DDBJ databases">
        <title>Genome sequence of Rhodovastum atsumiense, a diverse member of the Acetobacteraceae family of non-sulfur purple photosynthetic bacteria.</title>
        <authorList>
            <person name="Meyer T."/>
            <person name="Kyndt J."/>
        </authorList>
    </citation>
    <scope>NUCLEOTIDE SEQUENCE [LARGE SCALE GENOMIC DNA]</scope>
    <source>
        <strain evidence="2 3">DSM 21279</strain>
    </source>
</reference>